<dbReference type="RefSeq" id="WP_182483463.1">
    <property type="nucleotide sequence ID" value="NZ_JACGWU010000001.1"/>
</dbReference>
<proteinExistence type="predicted"/>
<feature type="domain" description="DUF3048" evidence="1">
    <location>
        <begin position="57"/>
        <end position="189"/>
    </location>
</feature>
<evidence type="ECO:0000259" key="2">
    <source>
        <dbReference type="Pfam" id="PF17479"/>
    </source>
</evidence>
<dbReference type="InterPro" id="IPR035328">
    <property type="entry name" value="DUF3048_C"/>
</dbReference>
<evidence type="ECO:0000313" key="3">
    <source>
        <dbReference type="EMBL" id="MBA8827986.1"/>
    </source>
</evidence>
<organism evidence="3 4">
    <name type="scientific">Alpinimonas psychrophila</name>
    <dbReference type="NCBI Taxonomy" id="748908"/>
    <lineage>
        <taxon>Bacteria</taxon>
        <taxon>Bacillati</taxon>
        <taxon>Actinomycetota</taxon>
        <taxon>Actinomycetes</taxon>
        <taxon>Micrococcales</taxon>
        <taxon>Microbacteriaceae</taxon>
        <taxon>Alpinimonas</taxon>
    </lineage>
</organism>
<feature type="domain" description="DUF3048" evidence="2">
    <location>
        <begin position="224"/>
        <end position="330"/>
    </location>
</feature>
<dbReference type="InterPro" id="IPR023158">
    <property type="entry name" value="YerB-like_sf"/>
</dbReference>
<dbReference type="PROSITE" id="PS51257">
    <property type="entry name" value="PROKAR_LIPOPROTEIN"/>
    <property type="match status" value="1"/>
</dbReference>
<gene>
    <name evidence="3" type="ORF">FB555_000057</name>
</gene>
<name>A0A7W3PN89_9MICO</name>
<dbReference type="AlphaFoldDB" id="A0A7W3PN89"/>
<comment type="caution">
    <text evidence="3">The sequence shown here is derived from an EMBL/GenBank/DDBJ whole genome shotgun (WGS) entry which is preliminary data.</text>
</comment>
<evidence type="ECO:0000313" key="4">
    <source>
        <dbReference type="Proteomes" id="UP000524237"/>
    </source>
</evidence>
<evidence type="ECO:0008006" key="5">
    <source>
        <dbReference type="Google" id="ProtNLM"/>
    </source>
</evidence>
<evidence type="ECO:0000259" key="1">
    <source>
        <dbReference type="Pfam" id="PF11258"/>
    </source>
</evidence>
<dbReference type="Pfam" id="PF17479">
    <property type="entry name" value="DUF3048_C"/>
    <property type="match status" value="1"/>
</dbReference>
<dbReference type="SUPFAM" id="SSF159774">
    <property type="entry name" value="YerB-like"/>
    <property type="match status" value="1"/>
</dbReference>
<reference evidence="3 4" key="1">
    <citation type="submission" date="2020-07" db="EMBL/GenBank/DDBJ databases">
        <title>Sequencing the genomes of 1000 actinobacteria strains.</title>
        <authorList>
            <person name="Klenk H.-P."/>
        </authorList>
    </citation>
    <scope>NUCLEOTIDE SEQUENCE [LARGE SCALE GENOMIC DNA]</scope>
    <source>
        <strain evidence="3 4">DSM 23737</strain>
    </source>
</reference>
<sequence>MSLSSKYVSRALFAVVTAGLVLGVVACSSPGASPSGSKSPAYVSTYATPAPTVIAPLTGLVVAAGAASGPALSVKICNVEHCEPQIGLNQADVVFEELVEGGITRYVGIWQSNVPEVVGPVRSVRPMDPDIVSSFGGIVAYSGWGPQEVRNMILDTGLVNITENDTTMFRIDTRVAPYNLALRAQQVIAENPGLAAPQQQFAYASSPALSSAGRDGTPTSSITTVFSNYSENSWAYDVASGKYVRSQWGGSDLDEAGGQLAATNVVVMRVAIEEFMTLPKTVMVSSGEAWVSTGGKTIHATWSKDSATSPIRLTDDYGMTIRLAPGNTWIEMPPGDGSVTLNP</sequence>
<dbReference type="Pfam" id="PF11258">
    <property type="entry name" value="DUF3048"/>
    <property type="match status" value="1"/>
</dbReference>
<dbReference type="EMBL" id="JACGWU010000001">
    <property type="protein sequence ID" value="MBA8827986.1"/>
    <property type="molecule type" value="Genomic_DNA"/>
</dbReference>
<keyword evidence="4" id="KW-1185">Reference proteome</keyword>
<dbReference type="Gene3D" id="3.50.90.10">
    <property type="entry name" value="YerB-like"/>
    <property type="match status" value="1"/>
</dbReference>
<accession>A0A7W3PN89</accession>
<dbReference type="InterPro" id="IPR021416">
    <property type="entry name" value="DUF3048_N"/>
</dbReference>
<dbReference type="Proteomes" id="UP000524237">
    <property type="component" value="Unassembled WGS sequence"/>
</dbReference>
<protein>
    <recommendedName>
        <fullName evidence="5">DUF3048 domain-containing protein</fullName>
    </recommendedName>
</protein>